<dbReference type="AlphaFoldDB" id="A0A837C8C5"/>
<dbReference type="EMBL" id="ADOU02000007">
    <property type="protein sequence ID" value="KGJ65546.1"/>
    <property type="molecule type" value="Genomic_DNA"/>
</dbReference>
<gene>
    <name evidence="1" type="ORF">BJA5080_02192</name>
</gene>
<reference evidence="1 2" key="1">
    <citation type="journal article" date="2014" name="BMC Genomics">
        <title>Comparative genomics of Bradyrhizobium japonicum CPAC 15 and Bradyrhizobium diazoefficiens CPAC 7: elite model strains for understanding symbiotic performance with soybean.</title>
        <authorList>
            <person name="Siqueira A.F."/>
            <person name="Ormeno-Orrillo E."/>
            <person name="Souza R.C."/>
            <person name="Rodrigues E.P."/>
            <person name="Almeida L.G."/>
            <person name="Barcellos F.G."/>
            <person name="Batista J.S."/>
            <person name="Nakatami A.S."/>
            <person name="Martinez-Romero E."/>
            <person name="Vasconcelos A.T."/>
            <person name="Hungria M."/>
        </authorList>
    </citation>
    <scope>NUCLEOTIDE SEQUENCE [LARGE SCALE GENOMIC DNA]</scope>
    <source>
        <strain evidence="1 2">SEMIA 5080</strain>
    </source>
</reference>
<protein>
    <submittedName>
        <fullName evidence="1">Uncharacterized protein</fullName>
    </submittedName>
</protein>
<evidence type="ECO:0000313" key="2">
    <source>
        <dbReference type="Proteomes" id="UP000024900"/>
    </source>
</evidence>
<evidence type="ECO:0000313" key="1">
    <source>
        <dbReference type="EMBL" id="KGJ65546.1"/>
    </source>
</evidence>
<name>A0A837C8C5_9BRAD</name>
<organism evidence="1 2">
    <name type="scientific">Bradyrhizobium diazoefficiens SEMIA 5080</name>
    <dbReference type="NCBI Taxonomy" id="754504"/>
    <lineage>
        <taxon>Bacteria</taxon>
        <taxon>Pseudomonadati</taxon>
        <taxon>Pseudomonadota</taxon>
        <taxon>Alphaproteobacteria</taxon>
        <taxon>Hyphomicrobiales</taxon>
        <taxon>Nitrobacteraceae</taxon>
        <taxon>Bradyrhizobium</taxon>
    </lineage>
</organism>
<dbReference type="Proteomes" id="UP000024900">
    <property type="component" value="Unassembled WGS sequence"/>
</dbReference>
<sequence>MSVDDVNVISAVATAFYLPLISKTAASPAVSVDDKIICCRMPTRVNTLAPTDAHGKRFGRERSSVFQELNEI</sequence>
<proteinExistence type="predicted"/>
<accession>A0A837C8C5</accession>
<comment type="caution">
    <text evidence="1">The sequence shown here is derived from an EMBL/GenBank/DDBJ whole genome shotgun (WGS) entry which is preliminary data.</text>
</comment>